<organism evidence="6 7">
    <name type="scientific">Candidatus Dojkabacteria bacterium</name>
    <dbReference type="NCBI Taxonomy" id="2099670"/>
    <lineage>
        <taxon>Bacteria</taxon>
        <taxon>Candidatus Dojkabacteria</taxon>
    </lineage>
</organism>
<dbReference type="AlphaFoldDB" id="A0A955L007"/>
<accession>A0A955L007</accession>
<dbReference type="Gene3D" id="3.50.50.60">
    <property type="entry name" value="FAD/NAD(P)-binding domain"/>
    <property type="match status" value="2"/>
</dbReference>
<dbReference type="EMBL" id="JAGQLL010000063">
    <property type="protein sequence ID" value="MCA9380447.1"/>
    <property type="molecule type" value="Genomic_DNA"/>
</dbReference>
<dbReference type="PANTHER" id="PTHR43734">
    <property type="entry name" value="PHYTOENE DESATURASE"/>
    <property type="match status" value="1"/>
</dbReference>
<comment type="similarity">
    <text evidence="4">Belongs to the carotenoid/retinoid oxidoreductase family.</text>
</comment>
<dbReference type="GO" id="GO:0016117">
    <property type="term" value="P:carotenoid biosynthetic process"/>
    <property type="evidence" value="ECO:0007669"/>
    <property type="project" value="UniProtKB-KW"/>
</dbReference>
<evidence type="ECO:0000313" key="7">
    <source>
        <dbReference type="Proteomes" id="UP000745577"/>
    </source>
</evidence>
<dbReference type="PROSITE" id="PS51257">
    <property type="entry name" value="PROKAR_LIPOPROTEIN"/>
    <property type="match status" value="1"/>
</dbReference>
<comment type="caution">
    <text evidence="6">The sequence shown here is derived from an EMBL/GenBank/DDBJ whole genome shotgun (WGS) entry which is preliminary data.</text>
</comment>
<evidence type="ECO:0000256" key="1">
    <source>
        <dbReference type="ARBA" id="ARBA00004829"/>
    </source>
</evidence>
<sequence>MEKKQKAIVVGAGISGMSIACLLAKKNFEVTVVEKNSIYGGRGRVLKSNDFVFDMGPSWYLLPEVFDDFFKLFNEDINDYLDLVKLDPSYRVFLPKGKVVNISTDIEENIKIFESIEPGSGENFKKYLEKSEKLYKVLVGRLFYKDLTSRKVLMDRSLLKEFKGLSASDLFSNYEKLCSKYFKTEELKRIIQYGVALLGSHPEDAPGLYAMMSYADYKQGVFYPKGGIGKLFTAIYKLSKKLGVEYKFNFDVTSFNYSDNKIVSVISTDGQKEDSDIVIMNGDYAHTELKILEDKYRTYDEKYWSNKKIGASAFIVYLGVNKKLKNLEHHNLFLDRDWKDHFKQLSDSDIWPEKPAYYVCAPSKTDPTVAPSGCENLFFTVPIPAGVEDNDSMRIKYFDKIIKHFEQLIGEEIKYNIIYKKIFTVNDFIQDFHAYKGTALGLANNLKQTGFLRVGYQSKKLNNLYYTGQYVHPGSGLSACVASARILSDKITDDLNEK</sequence>
<dbReference type="InterPro" id="IPR036188">
    <property type="entry name" value="FAD/NAD-bd_sf"/>
</dbReference>
<evidence type="ECO:0000259" key="5">
    <source>
        <dbReference type="Pfam" id="PF01593"/>
    </source>
</evidence>
<dbReference type="InterPro" id="IPR014105">
    <property type="entry name" value="Carotenoid/retinoid_OxRdtase"/>
</dbReference>
<dbReference type="PANTHER" id="PTHR43734:SF1">
    <property type="entry name" value="PHYTOENE DESATURASE"/>
    <property type="match status" value="1"/>
</dbReference>
<name>A0A955L007_9BACT</name>
<feature type="domain" description="Amine oxidase" evidence="5">
    <location>
        <begin position="14"/>
        <end position="487"/>
    </location>
</feature>
<evidence type="ECO:0000256" key="4">
    <source>
        <dbReference type="RuleBase" id="RU362075"/>
    </source>
</evidence>
<reference evidence="6" key="2">
    <citation type="journal article" date="2021" name="Microbiome">
        <title>Successional dynamics and alternative stable states in a saline activated sludge microbial community over 9 years.</title>
        <authorList>
            <person name="Wang Y."/>
            <person name="Ye J."/>
            <person name="Ju F."/>
            <person name="Liu L."/>
            <person name="Boyd J.A."/>
            <person name="Deng Y."/>
            <person name="Parks D.H."/>
            <person name="Jiang X."/>
            <person name="Yin X."/>
            <person name="Woodcroft B.J."/>
            <person name="Tyson G.W."/>
            <person name="Hugenholtz P."/>
            <person name="Polz M.F."/>
            <person name="Zhang T."/>
        </authorList>
    </citation>
    <scope>NUCLEOTIDE SEQUENCE</scope>
    <source>
        <strain evidence="6">HKST-UBA15</strain>
    </source>
</reference>
<dbReference type="InterPro" id="IPR002937">
    <property type="entry name" value="Amino_oxidase"/>
</dbReference>
<dbReference type="Pfam" id="PF01593">
    <property type="entry name" value="Amino_oxidase"/>
    <property type="match status" value="1"/>
</dbReference>
<comment type="pathway">
    <text evidence="1 4">Carotenoid biosynthesis.</text>
</comment>
<dbReference type="GO" id="GO:0016491">
    <property type="term" value="F:oxidoreductase activity"/>
    <property type="evidence" value="ECO:0007669"/>
    <property type="project" value="UniProtKB-KW"/>
</dbReference>
<protein>
    <submittedName>
        <fullName evidence="6">Phytoene desaturase</fullName>
    </submittedName>
</protein>
<gene>
    <name evidence="6" type="primary">crtI</name>
    <name evidence="6" type="ORF">KC675_04680</name>
</gene>
<evidence type="ECO:0000256" key="2">
    <source>
        <dbReference type="ARBA" id="ARBA00022746"/>
    </source>
</evidence>
<reference evidence="6" key="1">
    <citation type="submission" date="2020-04" db="EMBL/GenBank/DDBJ databases">
        <authorList>
            <person name="Zhang T."/>
        </authorList>
    </citation>
    <scope>NUCLEOTIDE SEQUENCE</scope>
    <source>
        <strain evidence="6">HKST-UBA15</strain>
    </source>
</reference>
<dbReference type="SUPFAM" id="SSF51905">
    <property type="entry name" value="FAD/NAD(P)-binding domain"/>
    <property type="match status" value="1"/>
</dbReference>
<dbReference type="NCBIfam" id="TIGR02734">
    <property type="entry name" value="crtI_fam"/>
    <property type="match status" value="1"/>
</dbReference>
<evidence type="ECO:0000313" key="6">
    <source>
        <dbReference type="EMBL" id="MCA9380447.1"/>
    </source>
</evidence>
<keyword evidence="3 4" id="KW-0560">Oxidoreductase</keyword>
<dbReference type="Proteomes" id="UP000745577">
    <property type="component" value="Unassembled WGS sequence"/>
</dbReference>
<evidence type="ECO:0000256" key="3">
    <source>
        <dbReference type="ARBA" id="ARBA00023002"/>
    </source>
</evidence>
<keyword evidence="2 4" id="KW-0125">Carotenoid biosynthesis</keyword>
<proteinExistence type="inferred from homology"/>